<reference evidence="6" key="1">
    <citation type="submission" date="2020-10" db="EMBL/GenBank/DDBJ databases">
        <authorList>
            <person name="Gilroy R."/>
        </authorList>
    </citation>
    <scope>NUCLEOTIDE SEQUENCE</scope>
    <source>
        <strain evidence="6">G3-4614</strain>
    </source>
</reference>
<dbReference type="FunFam" id="3.20.20.10:FF:000018">
    <property type="entry name" value="Pyridoxal phosphate homeostasis protein"/>
    <property type="match status" value="1"/>
</dbReference>
<comment type="similarity">
    <text evidence="2 4">Belongs to the pyridoxal phosphate-binding protein YggS/PROSC family.</text>
</comment>
<evidence type="ECO:0000256" key="4">
    <source>
        <dbReference type="RuleBase" id="RU004514"/>
    </source>
</evidence>
<comment type="function">
    <text evidence="2">Pyridoxal 5'-phosphate (PLP)-binding protein, which is involved in PLP homeostasis.</text>
</comment>
<accession>A0A9D9E572</accession>
<evidence type="ECO:0000259" key="5">
    <source>
        <dbReference type="Pfam" id="PF01168"/>
    </source>
</evidence>
<dbReference type="InterPro" id="IPR029066">
    <property type="entry name" value="PLP-binding_barrel"/>
</dbReference>
<dbReference type="PANTHER" id="PTHR10146:SF14">
    <property type="entry name" value="PYRIDOXAL PHOSPHATE HOMEOSTASIS PROTEIN"/>
    <property type="match status" value="1"/>
</dbReference>
<organism evidence="6 7">
    <name type="scientific">Candidatus Caccoplasma merdipullorum</name>
    <dbReference type="NCBI Taxonomy" id="2840718"/>
    <lineage>
        <taxon>Bacteria</taxon>
        <taxon>Pseudomonadati</taxon>
        <taxon>Bacteroidota</taxon>
        <taxon>Bacteroidia</taxon>
        <taxon>Bacteroidales</taxon>
        <taxon>Bacteroidaceae</taxon>
        <taxon>Bacteroidaceae incertae sedis</taxon>
        <taxon>Candidatus Caccoplasma</taxon>
    </lineage>
</organism>
<name>A0A9D9E572_9BACT</name>
<evidence type="ECO:0000256" key="1">
    <source>
        <dbReference type="ARBA" id="ARBA00022898"/>
    </source>
</evidence>
<dbReference type="InterPro" id="IPR001608">
    <property type="entry name" value="Ala_racemase_N"/>
</dbReference>
<dbReference type="HAMAP" id="MF_02087">
    <property type="entry name" value="PLP_homeostasis"/>
    <property type="match status" value="1"/>
</dbReference>
<dbReference type="InterPro" id="IPR011078">
    <property type="entry name" value="PyrdxlP_homeostasis"/>
</dbReference>
<dbReference type="Pfam" id="PF01168">
    <property type="entry name" value="Ala_racemase_N"/>
    <property type="match status" value="1"/>
</dbReference>
<keyword evidence="1 2" id="KW-0663">Pyridoxal phosphate</keyword>
<dbReference type="Gene3D" id="3.20.20.10">
    <property type="entry name" value="Alanine racemase"/>
    <property type="match status" value="1"/>
</dbReference>
<evidence type="ECO:0000256" key="2">
    <source>
        <dbReference type="HAMAP-Rule" id="MF_02087"/>
    </source>
</evidence>
<sequence>MSQQTADNIKKIKATLPCGVELVAVSKFHPEEVIKEAYRAGQRIFGESRVQELLAKKDLLPADIEWHFIGHLQTNKVKNIVPFITLIHSGDSERILDEINRCAEKIGRKVRVLLQLHVAEEETKTGFTPEELYEYMSHEKWRTLNHITISGVMGMASFVENEEQIRKEFTEIRAMFDNLKKQYFPNDDGFAICSMGMSHDYRIAVECGSTMVRIGTTIFGEREY</sequence>
<dbReference type="SUPFAM" id="SSF51419">
    <property type="entry name" value="PLP-binding barrel"/>
    <property type="match status" value="1"/>
</dbReference>
<dbReference type="Proteomes" id="UP000823636">
    <property type="component" value="Unassembled WGS sequence"/>
</dbReference>
<dbReference type="PROSITE" id="PS01211">
    <property type="entry name" value="UPF0001"/>
    <property type="match status" value="1"/>
</dbReference>
<protein>
    <recommendedName>
        <fullName evidence="2">Pyridoxal phosphate homeostasis protein</fullName>
        <shortName evidence="2">PLP homeostasis protein</shortName>
    </recommendedName>
</protein>
<evidence type="ECO:0000256" key="3">
    <source>
        <dbReference type="PIRSR" id="PIRSR004848-1"/>
    </source>
</evidence>
<dbReference type="PIRSF" id="PIRSF004848">
    <property type="entry name" value="YBL036c_PLPDEIII"/>
    <property type="match status" value="1"/>
</dbReference>
<comment type="cofactor">
    <cofactor evidence="3">
        <name>pyridoxal 5'-phosphate</name>
        <dbReference type="ChEBI" id="CHEBI:597326"/>
    </cofactor>
</comment>
<gene>
    <name evidence="6" type="ORF">IAC54_04440</name>
</gene>
<evidence type="ECO:0000313" key="7">
    <source>
        <dbReference type="Proteomes" id="UP000823636"/>
    </source>
</evidence>
<dbReference type="EMBL" id="JADIMW010000048">
    <property type="protein sequence ID" value="MBO8438130.1"/>
    <property type="molecule type" value="Genomic_DNA"/>
</dbReference>
<dbReference type="PANTHER" id="PTHR10146">
    <property type="entry name" value="PROLINE SYNTHETASE CO-TRANSCRIBED BACTERIAL HOMOLOG PROTEIN"/>
    <property type="match status" value="1"/>
</dbReference>
<reference evidence="6" key="2">
    <citation type="journal article" date="2021" name="PeerJ">
        <title>Extensive microbial diversity within the chicken gut microbiome revealed by metagenomics and culture.</title>
        <authorList>
            <person name="Gilroy R."/>
            <person name="Ravi A."/>
            <person name="Getino M."/>
            <person name="Pursley I."/>
            <person name="Horton D.L."/>
            <person name="Alikhan N.F."/>
            <person name="Baker D."/>
            <person name="Gharbi K."/>
            <person name="Hall N."/>
            <person name="Watson M."/>
            <person name="Adriaenssens E.M."/>
            <person name="Foster-Nyarko E."/>
            <person name="Jarju S."/>
            <person name="Secka A."/>
            <person name="Antonio M."/>
            <person name="Oren A."/>
            <person name="Chaudhuri R.R."/>
            <person name="La Ragione R."/>
            <person name="Hildebrand F."/>
            <person name="Pallen M.J."/>
        </authorList>
    </citation>
    <scope>NUCLEOTIDE SEQUENCE</scope>
    <source>
        <strain evidence="6">G3-4614</strain>
    </source>
</reference>
<dbReference type="GO" id="GO:0030170">
    <property type="term" value="F:pyridoxal phosphate binding"/>
    <property type="evidence" value="ECO:0007669"/>
    <property type="project" value="UniProtKB-UniRule"/>
</dbReference>
<feature type="domain" description="Alanine racemase N-terminal" evidence="5">
    <location>
        <begin position="4"/>
        <end position="222"/>
    </location>
</feature>
<dbReference type="AlphaFoldDB" id="A0A9D9E572"/>
<dbReference type="NCBIfam" id="TIGR00044">
    <property type="entry name" value="YggS family pyridoxal phosphate-dependent enzyme"/>
    <property type="match status" value="1"/>
</dbReference>
<proteinExistence type="inferred from homology"/>
<dbReference type="CDD" id="cd00635">
    <property type="entry name" value="PLPDE_III_YBL036c_like"/>
    <property type="match status" value="1"/>
</dbReference>
<evidence type="ECO:0000313" key="6">
    <source>
        <dbReference type="EMBL" id="MBO8438130.1"/>
    </source>
</evidence>
<feature type="modified residue" description="N6-(pyridoxal phosphate)lysine" evidence="2 3">
    <location>
        <position position="27"/>
    </location>
</feature>
<comment type="caution">
    <text evidence="6">The sequence shown here is derived from an EMBL/GenBank/DDBJ whole genome shotgun (WGS) entry which is preliminary data.</text>
</comment>